<evidence type="ECO:0000256" key="1">
    <source>
        <dbReference type="PROSITE-ProRule" id="PRU00339"/>
    </source>
</evidence>
<keyword evidence="6" id="KW-1185">Reference proteome</keyword>
<keyword evidence="1" id="KW-0802">TPR repeat</keyword>
<feature type="compositionally biased region" description="Basic and acidic residues" evidence="2">
    <location>
        <begin position="112"/>
        <end position="122"/>
    </location>
</feature>
<organism evidence="5 6">
    <name type="scientific">Rotaria sordida</name>
    <dbReference type="NCBI Taxonomy" id="392033"/>
    <lineage>
        <taxon>Eukaryota</taxon>
        <taxon>Metazoa</taxon>
        <taxon>Spiralia</taxon>
        <taxon>Gnathifera</taxon>
        <taxon>Rotifera</taxon>
        <taxon>Eurotatoria</taxon>
        <taxon>Bdelloidea</taxon>
        <taxon>Philodinida</taxon>
        <taxon>Philodinidae</taxon>
        <taxon>Rotaria</taxon>
    </lineage>
</organism>
<sequence>MLESSETIEDDRIVAKCYVELGDVTKEKGEYDESLRYHRKSLAIFEQIADALSVADSHLNIAAVYKAKGELKQAMSEYEKGLTLYEDVIVDDANKNSDSGTDVSLNSSSFSDRQHTRSLSKSDETLPQTILVNVIEKDIQLSSPVHSLNGTINTSITALDLLVPSTKKPNELKNISQSMTNINDSSLNPSEKITNELPESLSSSHISDIQCINDDDILPSDLAYEKMTVEITSEENYIFETCLPCPEPNELVNQDLLVLETNPLLEETNNCNQLTNIHEDTISNNHKQADSTQRLSHCLLNKQFLIIILSILLTGAAFWLLHNTSMKFLLSCSSNKFPIHRNSRIYNNDDLSAQLKKILPWRKNQIKSLNEDDRRAIEEFLTDSENQTKMTVNKFQQILNMLDLKLVLIPR</sequence>
<accession>A0A815EQH1</accession>
<evidence type="ECO:0000313" key="4">
    <source>
        <dbReference type="EMBL" id="CAF0984412.1"/>
    </source>
</evidence>
<dbReference type="AlphaFoldDB" id="A0A815EQH1"/>
<dbReference type="SUPFAM" id="SSF48452">
    <property type="entry name" value="TPR-like"/>
    <property type="match status" value="1"/>
</dbReference>
<gene>
    <name evidence="5" type="ORF">JXQ802_LOCUS30413</name>
    <name evidence="4" type="ORF">PYM288_LOCUS13787</name>
</gene>
<keyword evidence="3" id="KW-0812">Transmembrane</keyword>
<protein>
    <submittedName>
        <fullName evidence="5">Uncharacterized protein</fullName>
    </submittedName>
</protein>
<dbReference type="Proteomes" id="UP000663870">
    <property type="component" value="Unassembled WGS sequence"/>
</dbReference>
<feature type="repeat" description="TPR" evidence="1">
    <location>
        <begin position="55"/>
        <end position="88"/>
    </location>
</feature>
<name>A0A815EQH1_9BILA</name>
<dbReference type="PANTHER" id="PTHR10098">
    <property type="entry name" value="RAPSYN-RELATED"/>
    <property type="match status" value="1"/>
</dbReference>
<dbReference type="SMART" id="SM00028">
    <property type="entry name" value="TPR"/>
    <property type="match status" value="2"/>
</dbReference>
<evidence type="ECO:0000256" key="2">
    <source>
        <dbReference type="SAM" id="MobiDB-lite"/>
    </source>
</evidence>
<comment type="caution">
    <text evidence="5">The sequence shown here is derived from an EMBL/GenBank/DDBJ whole genome shotgun (WGS) entry which is preliminary data.</text>
</comment>
<dbReference type="Proteomes" id="UP000663854">
    <property type="component" value="Unassembled WGS sequence"/>
</dbReference>
<dbReference type="EMBL" id="CAJNOL010001234">
    <property type="protein sequence ID" value="CAF1318483.1"/>
    <property type="molecule type" value="Genomic_DNA"/>
</dbReference>
<feature type="repeat" description="TPR" evidence="1">
    <location>
        <begin position="15"/>
        <end position="48"/>
    </location>
</feature>
<evidence type="ECO:0000313" key="5">
    <source>
        <dbReference type="EMBL" id="CAF1318483.1"/>
    </source>
</evidence>
<keyword evidence="3" id="KW-0472">Membrane</keyword>
<dbReference type="EMBL" id="CAJNOH010000286">
    <property type="protein sequence ID" value="CAF0984412.1"/>
    <property type="molecule type" value="Genomic_DNA"/>
</dbReference>
<dbReference type="Gene3D" id="1.25.40.10">
    <property type="entry name" value="Tetratricopeptide repeat domain"/>
    <property type="match status" value="1"/>
</dbReference>
<evidence type="ECO:0000256" key="3">
    <source>
        <dbReference type="SAM" id="Phobius"/>
    </source>
</evidence>
<feature type="region of interest" description="Disordered" evidence="2">
    <location>
        <begin position="97"/>
        <end position="122"/>
    </location>
</feature>
<proteinExistence type="predicted"/>
<feature type="compositionally biased region" description="Polar residues" evidence="2">
    <location>
        <begin position="97"/>
        <end position="111"/>
    </location>
</feature>
<feature type="transmembrane region" description="Helical" evidence="3">
    <location>
        <begin position="304"/>
        <end position="321"/>
    </location>
</feature>
<dbReference type="InterPro" id="IPR019734">
    <property type="entry name" value="TPR_rpt"/>
</dbReference>
<evidence type="ECO:0000313" key="6">
    <source>
        <dbReference type="Proteomes" id="UP000663870"/>
    </source>
</evidence>
<dbReference type="Pfam" id="PF13424">
    <property type="entry name" value="TPR_12"/>
    <property type="match status" value="1"/>
</dbReference>
<dbReference type="InterPro" id="IPR011990">
    <property type="entry name" value="TPR-like_helical_dom_sf"/>
</dbReference>
<keyword evidence="3" id="KW-1133">Transmembrane helix</keyword>
<dbReference type="PROSITE" id="PS50005">
    <property type="entry name" value="TPR"/>
    <property type="match status" value="2"/>
</dbReference>
<dbReference type="PANTHER" id="PTHR10098:SF108">
    <property type="entry name" value="TETRATRICOPEPTIDE REPEAT PROTEIN 28"/>
    <property type="match status" value="1"/>
</dbReference>
<reference evidence="5" key="1">
    <citation type="submission" date="2021-02" db="EMBL/GenBank/DDBJ databases">
        <authorList>
            <person name="Nowell W R."/>
        </authorList>
    </citation>
    <scope>NUCLEOTIDE SEQUENCE</scope>
</reference>